<dbReference type="Proteomes" id="UP001596060">
    <property type="component" value="Unassembled WGS sequence"/>
</dbReference>
<feature type="compositionally biased region" description="Pro residues" evidence="1">
    <location>
        <begin position="228"/>
        <end position="239"/>
    </location>
</feature>
<feature type="signal peptide" evidence="2">
    <location>
        <begin position="1"/>
        <end position="31"/>
    </location>
</feature>
<sequence length="311" mass="32098">MVLRSTAPTRTALMGLAVAGALAGSAGSASAQYYLDDDAPYLEQRFGYGYGYRYVAPRPPAPIPQRAISRIAARDLGLVQVDRTIATGSAYVVDGRTRSGARIRLILDPYSGQELDRIVLQPAPRQAPRVARIEPREEAKPRPPRLTPQPPERPPVLKPPGQAAAPATATPPSPAAPPRAEPAPAPARPPAEASAPATATPPAPAAPPRVEPAPVAKPPAEASAPATQIPPAPAAPAAPGPGSTDPVSGAEKPRLVNPTDVRGTEGGERTPPLARTEQPGIPAQLPPVQPQDSTSSQPKPETPAVPVTPME</sequence>
<comment type="caution">
    <text evidence="3">The sequence shown here is derived from an EMBL/GenBank/DDBJ whole genome shotgun (WGS) entry which is preliminary data.</text>
</comment>
<feature type="compositionally biased region" description="Pro residues" evidence="1">
    <location>
        <begin position="169"/>
        <end position="189"/>
    </location>
</feature>
<dbReference type="RefSeq" id="WP_377817151.1">
    <property type="nucleotide sequence ID" value="NZ_JBHSLU010000035.1"/>
</dbReference>
<evidence type="ECO:0000256" key="1">
    <source>
        <dbReference type="SAM" id="MobiDB-lite"/>
    </source>
</evidence>
<reference evidence="4" key="1">
    <citation type="journal article" date="2019" name="Int. J. Syst. Evol. Microbiol.">
        <title>The Global Catalogue of Microorganisms (GCM) 10K type strain sequencing project: providing services to taxonomists for standard genome sequencing and annotation.</title>
        <authorList>
            <consortium name="The Broad Institute Genomics Platform"/>
            <consortium name="The Broad Institute Genome Sequencing Center for Infectious Disease"/>
            <person name="Wu L."/>
            <person name="Ma J."/>
        </authorList>
    </citation>
    <scope>NUCLEOTIDE SEQUENCE [LARGE SCALE GENOMIC DNA]</scope>
    <source>
        <strain evidence="4">CCUG 43117</strain>
    </source>
</reference>
<accession>A0ABW0P054</accession>
<gene>
    <name evidence="3" type="ORF">ACFPN9_12850</name>
</gene>
<evidence type="ECO:0000256" key="2">
    <source>
        <dbReference type="SAM" id="SignalP"/>
    </source>
</evidence>
<evidence type="ECO:0000313" key="3">
    <source>
        <dbReference type="EMBL" id="MFC5506146.1"/>
    </source>
</evidence>
<feature type="compositionally biased region" description="Polar residues" evidence="1">
    <location>
        <begin position="290"/>
        <end position="299"/>
    </location>
</feature>
<proteinExistence type="predicted"/>
<dbReference type="EMBL" id="JBHSLU010000035">
    <property type="protein sequence ID" value="MFC5506146.1"/>
    <property type="molecule type" value="Genomic_DNA"/>
</dbReference>
<name>A0ABW0P054_9HYPH</name>
<evidence type="ECO:0008006" key="5">
    <source>
        <dbReference type="Google" id="ProtNLM"/>
    </source>
</evidence>
<feature type="chain" id="PRO_5045889081" description="PepSY domain-containing protein" evidence="2">
    <location>
        <begin position="32"/>
        <end position="311"/>
    </location>
</feature>
<evidence type="ECO:0000313" key="4">
    <source>
        <dbReference type="Proteomes" id="UP001596060"/>
    </source>
</evidence>
<feature type="compositionally biased region" description="Low complexity" evidence="1">
    <location>
        <begin position="218"/>
        <end position="227"/>
    </location>
</feature>
<keyword evidence="4" id="KW-1185">Reference proteome</keyword>
<feature type="compositionally biased region" description="Pro residues" evidence="1">
    <location>
        <begin position="144"/>
        <end position="158"/>
    </location>
</feature>
<keyword evidence="2" id="KW-0732">Signal</keyword>
<protein>
    <recommendedName>
        <fullName evidence="5">PepSY domain-containing protein</fullName>
    </recommendedName>
</protein>
<feature type="region of interest" description="Disordered" evidence="1">
    <location>
        <begin position="120"/>
        <end position="311"/>
    </location>
</feature>
<feature type="compositionally biased region" description="Pro residues" evidence="1">
    <location>
        <begin position="199"/>
        <end position="217"/>
    </location>
</feature>
<feature type="compositionally biased region" description="Basic and acidic residues" evidence="1">
    <location>
        <begin position="131"/>
        <end position="141"/>
    </location>
</feature>
<organism evidence="3 4">
    <name type="scientific">Bosea massiliensis</name>
    <dbReference type="NCBI Taxonomy" id="151419"/>
    <lineage>
        <taxon>Bacteria</taxon>
        <taxon>Pseudomonadati</taxon>
        <taxon>Pseudomonadota</taxon>
        <taxon>Alphaproteobacteria</taxon>
        <taxon>Hyphomicrobiales</taxon>
        <taxon>Boseaceae</taxon>
        <taxon>Bosea</taxon>
    </lineage>
</organism>